<evidence type="ECO:0000259" key="4">
    <source>
        <dbReference type="PROSITE" id="PS51536"/>
    </source>
</evidence>
<feature type="compositionally biased region" description="Polar residues" evidence="2">
    <location>
        <begin position="408"/>
        <end position="417"/>
    </location>
</feature>
<proteinExistence type="predicted"/>
<dbReference type="SMART" id="SM01199">
    <property type="entry name" value="FDF"/>
    <property type="match status" value="1"/>
</dbReference>
<feature type="region of interest" description="Disordered" evidence="2">
    <location>
        <begin position="237"/>
        <end position="272"/>
    </location>
</feature>
<dbReference type="GO" id="GO:0000932">
    <property type="term" value="C:P-body"/>
    <property type="evidence" value="ECO:0007669"/>
    <property type="project" value="TreeGrafter"/>
</dbReference>
<feature type="region of interest" description="Disordered" evidence="2">
    <location>
        <begin position="525"/>
        <end position="596"/>
    </location>
</feature>
<dbReference type="InterPro" id="IPR025762">
    <property type="entry name" value="DFDF"/>
</dbReference>
<gene>
    <name evidence="6" type="primary">LOC110422814</name>
</gene>
<feature type="compositionally biased region" description="Polar residues" evidence="2">
    <location>
        <begin position="135"/>
        <end position="161"/>
    </location>
</feature>
<dbReference type="AlphaFoldDB" id="A0A6J1B1J1"/>
<evidence type="ECO:0000256" key="2">
    <source>
        <dbReference type="SAM" id="MobiDB-lite"/>
    </source>
</evidence>
<dbReference type="InterPro" id="IPR025768">
    <property type="entry name" value="TFG_box"/>
</dbReference>
<dbReference type="Proteomes" id="UP000504621">
    <property type="component" value="Unplaced"/>
</dbReference>
<feature type="short sequence motif" description="TFG box" evidence="1">
    <location>
        <begin position="534"/>
        <end position="554"/>
    </location>
</feature>
<dbReference type="InterPro" id="IPR019050">
    <property type="entry name" value="FDF_dom"/>
</dbReference>
<feature type="compositionally biased region" description="Polar residues" evidence="2">
    <location>
        <begin position="437"/>
        <end position="448"/>
    </location>
</feature>
<accession>A0A6J1B1J1</accession>
<dbReference type="Pfam" id="PF09532">
    <property type="entry name" value="FDF"/>
    <property type="match status" value="1"/>
</dbReference>
<name>A0A6J1B1J1_9ROSI</name>
<feature type="domain" description="TFG box profile" evidence="4">
    <location>
        <begin position="534"/>
        <end position="554"/>
    </location>
</feature>
<dbReference type="GO" id="GO:0034063">
    <property type="term" value="P:stress granule assembly"/>
    <property type="evidence" value="ECO:0007669"/>
    <property type="project" value="TreeGrafter"/>
</dbReference>
<protein>
    <submittedName>
        <fullName evidence="6">Protein decapping 5-like isoform X4</fullName>
    </submittedName>
</protein>
<feature type="compositionally biased region" description="Gly residues" evidence="2">
    <location>
        <begin position="557"/>
        <end position="571"/>
    </location>
</feature>
<evidence type="ECO:0000259" key="3">
    <source>
        <dbReference type="PROSITE" id="PS51512"/>
    </source>
</evidence>
<feature type="compositionally biased region" description="Basic and acidic residues" evidence="2">
    <location>
        <begin position="528"/>
        <end position="547"/>
    </location>
</feature>
<dbReference type="GO" id="GO:0033962">
    <property type="term" value="P:P-body assembly"/>
    <property type="evidence" value="ECO:0007669"/>
    <property type="project" value="TreeGrafter"/>
</dbReference>
<keyword evidence="5" id="KW-1185">Reference proteome</keyword>
<sequence>MKNNLFNLALPSSNFQGSVPQYQPVGHMVSWGSSTPPTVNSNKHTMPMYWQGLNGPSGGYSYLQPSLLRPPPGLLASPGIQQTQHSTVDASIPSGATHLPEIPHLLLPPSASSLNSTLLPSSSASSQNSILFPPSSASAQNSTMLPPSSASSQNHTVLPPSGASTLNSTFVSISSSALPSELPIHAASLVSNEASNYTACYDPNAPGLTLSSNLPLASSLTSSVDTNNIALQFGEKSKSTLGSTSSYPNMPTAKPPVVGTSGSNHPEVPTPSLVTQGQLLQSAPTSPPTVLSSSLPLQTAQKDIEVVQTSTLEPLSTDADEAQAPILPTASVSSGKMNEASLDSQHHDKGLVWGRRNGPYVATSQTHRIIKGHVEERENNSNRVTLQSHNTNKVHVRGRRNGLYGTASHFQPSNRSHTGGMEKMNGTAPRPYYGSRGSAQGRTNRISRSVTEYPKDFDFEAMNEKFNKEEVWNEFGKSSKGVSEDNGDADDSQEDDRQHEDAEVLLKADIKPVYAKDEFFDSLSSSTFDREPKKGRSKFSEQKKLDAETFGGIQINRGGGGGRRAGHGGWSQGSRYGRGYEHGGRGQGRAVWSRVT</sequence>
<dbReference type="PROSITE" id="PS51512">
    <property type="entry name" value="DFDF"/>
    <property type="match status" value="1"/>
</dbReference>
<dbReference type="GeneID" id="110422814"/>
<feature type="region of interest" description="Disordered" evidence="2">
    <location>
        <begin position="129"/>
        <end position="161"/>
    </location>
</feature>
<dbReference type="PROSITE" id="PS51536">
    <property type="entry name" value="TFG"/>
    <property type="match status" value="1"/>
</dbReference>
<feature type="region of interest" description="Disordered" evidence="2">
    <location>
        <begin position="477"/>
        <end position="500"/>
    </location>
</feature>
<evidence type="ECO:0000313" key="5">
    <source>
        <dbReference type="Proteomes" id="UP000504621"/>
    </source>
</evidence>
<feature type="compositionally biased region" description="Polar residues" evidence="2">
    <location>
        <begin position="239"/>
        <end position="249"/>
    </location>
</feature>
<feature type="compositionally biased region" description="Acidic residues" evidence="2">
    <location>
        <begin position="485"/>
        <end position="494"/>
    </location>
</feature>
<dbReference type="GO" id="GO:0003729">
    <property type="term" value="F:mRNA binding"/>
    <property type="evidence" value="ECO:0007669"/>
    <property type="project" value="TreeGrafter"/>
</dbReference>
<feature type="region of interest" description="Disordered" evidence="2">
    <location>
        <begin position="404"/>
        <end position="448"/>
    </location>
</feature>
<dbReference type="PANTHER" id="PTHR13586">
    <property type="entry name" value="SCD6 PROTEIN-RELATED"/>
    <property type="match status" value="1"/>
</dbReference>
<dbReference type="PANTHER" id="PTHR13586:SF0">
    <property type="entry name" value="TRAILER HITCH, ISOFORM H"/>
    <property type="match status" value="1"/>
</dbReference>
<reference evidence="6" key="1">
    <citation type="submission" date="2025-08" db="UniProtKB">
        <authorList>
            <consortium name="RefSeq"/>
        </authorList>
    </citation>
    <scope>IDENTIFICATION</scope>
    <source>
        <tissue evidence="6">Leaf</tissue>
    </source>
</reference>
<feature type="domain" description="DFDF" evidence="3">
    <location>
        <begin position="445"/>
        <end position="481"/>
    </location>
</feature>
<evidence type="ECO:0000313" key="6">
    <source>
        <dbReference type="RefSeq" id="XP_021292504.1"/>
    </source>
</evidence>
<dbReference type="RefSeq" id="XP_021292504.1">
    <property type="nucleotide sequence ID" value="XM_021436829.1"/>
</dbReference>
<organism evidence="5 6">
    <name type="scientific">Herrania umbratica</name>
    <dbReference type="NCBI Taxonomy" id="108875"/>
    <lineage>
        <taxon>Eukaryota</taxon>
        <taxon>Viridiplantae</taxon>
        <taxon>Streptophyta</taxon>
        <taxon>Embryophyta</taxon>
        <taxon>Tracheophyta</taxon>
        <taxon>Spermatophyta</taxon>
        <taxon>Magnoliopsida</taxon>
        <taxon>eudicotyledons</taxon>
        <taxon>Gunneridae</taxon>
        <taxon>Pentapetalae</taxon>
        <taxon>rosids</taxon>
        <taxon>malvids</taxon>
        <taxon>Malvales</taxon>
        <taxon>Malvaceae</taxon>
        <taxon>Byttnerioideae</taxon>
        <taxon>Herrania</taxon>
    </lineage>
</organism>
<evidence type="ECO:0000256" key="1">
    <source>
        <dbReference type="PROSITE-ProRule" id="PRU00869"/>
    </source>
</evidence>